<dbReference type="EMBL" id="UIDG01000147">
    <property type="protein sequence ID" value="SUS06020.1"/>
    <property type="molecule type" value="Genomic_DNA"/>
</dbReference>
<dbReference type="Pfam" id="PF00905">
    <property type="entry name" value="Transpeptidase"/>
    <property type="match status" value="1"/>
</dbReference>
<keyword evidence="2" id="KW-0645">Protease</keyword>
<keyword evidence="6" id="KW-0511">Multifunctional enzyme</keyword>
<evidence type="ECO:0000256" key="7">
    <source>
        <dbReference type="ARBA" id="ARBA00044770"/>
    </source>
</evidence>
<evidence type="ECO:0000256" key="8">
    <source>
        <dbReference type="ARBA" id="ARBA00049902"/>
    </source>
</evidence>
<dbReference type="Gene3D" id="3.40.710.10">
    <property type="entry name" value="DD-peptidase/beta-lactamase superfamily"/>
    <property type="match status" value="1"/>
</dbReference>
<dbReference type="GO" id="GO:0006508">
    <property type="term" value="P:proteolysis"/>
    <property type="evidence" value="ECO:0007669"/>
    <property type="project" value="UniProtKB-KW"/>
</dbReference>
<evidence type="ECO:0000256" key="1">
    <source>
        <dbReference type="ARBA" id="ARBA00022645"/>
    </source>
</evidence>
<dbReference type="GO" id="GO:0008955">
    <property type="term" value="F:peptidoglycan glycosyltransferase activity"/>
    <property type="evidence" value="ECO:0007669"/>
    <property type="project" value="UniProtKB-EC"/>
</dbReference>
<dbReference type="InterPro" id="IPR001460">
    <property type="entry name" value="PCN-bd_Tpept"/>
</dbReference>
<accession>A0A380TC41</accession>
<dbReference type="InterPro" id="IPR050396">
    <property type="entry name" value="Glycosyltr_51/Transpeptidase"/>
</dbReference>
<reference evidence="11" key="1">
    <citation type="submission" date="2018-07" db="EMBL/GenBank/DDBJ databases">
        <authorList>
            <person name="Quirk P.G."/>
            <person name="Krulwich T.A."/>
        </authorList>
    </citation>
    <scope>NUCLEOTIDE SEQUENCE</scope>
</reference>
<dbReference type="InterPro" id="IPR001264">
    <property type="entry name" value="Glyco_trans_51"/>
</dbReference>
<dbReference type="GO" id="GO:0030288">
    <property type="term" value="C:outer membrane-bounded periplasmic space"/>
    <property type="evidence" value="ECO:0007669"/>
    <property type="project" value="TreeGrafter"/>
</dbReference>
<evidence type="ECO:0000256" key="3">
    <source>
        <dbReference type="ARBA" id="ARBA00022676"/>
    </source>
</evidence>
<protein>
    <recommendedName>
        <fullName evidence="7">peptidoglycan glycosyltransferase</fullName>
        <ecNumber evidence="7">2.4.99.28</ecNumber>
    </recommendedName>
</protein>
<dbReference type="InterPro" id="IPR023346">
    <property type="entry name" value="Lysozyme-like_dom_sf"/>
</dbReference>
<keyword evidence="5" id="KW-0378">Hydrolase</keyword>
<dbReference type="SUPFAM" id="SSF53955">
    <property type="entry name" value="Lysozyme-like"/>
    <property type="match status" value="1"/>
</dbReference>
<dbReference type="PANTHER" id="PTHR32282">
    <property type="entry name" value="BINDING PROTEIN TRANSPEPTIDASE, PUTATIVE-RELATED"/>
    <property type="match status" value="1"/>
</dbReference>
<dbReference type="Pfam" id="PF00912">
    <property type="entry name" value="Transgly"/>
    <property type="match status" value="1"/>
</dbReference>
<dbReference type="GO" id="GO:0009252">
    <property type="term" value="P:peptidoglycan biosynthetic process"/>
    <property type="evidence" value="ECO:0007669"/>
    <property type="project" value="TreeGrafter"/>
</dbReference>
<dbReference type="Gene3D" id="1.10.3810.10">
    <property type="entry name" value="Biosynthetic peptidoglycan transglycosylase-like"/>
    <property type="match status" value="1"/>
</dbReference>
<evidence type="ECO:0000313" key="11">
    <source>
        <dbReference type="EMBL" id="SUS06020.1"/>
    </source>
</evidence>
<keyword evidence="1" id="KW-0121">Carboxypeptidase</keyword>
<gene>
    <name evidence="11" type="ORF">DF3PB_2300006</name>
</gene>
<evidence type="ECO:0000256" key="2">
    <source>
        <dbReference type="ARBA" id="ARBA00022670"/>
    </source>
</evidence>
<proteinExistence type="predicted"/>
<dbReference type="AlphaFoldDB" id="A0A380TC41"/>
<evidence type="ECO:0000256" key="6">
    <source>
        <dbReference type="ARBA" id="ARBA00023268"/>
    </source>
</evidence>
<dbReference type="PANTHER" id="PTHR32282:SF33">
    <property type="entry name" value="PEPTIDOGLYCAN GLYCOSYLTRANSFERASE"/>
    <property type="match status" value="1"/>
</dbReference>
<dbReference type="GO" id="GO:0004180">
    <property type="term" value="F:carboxypeptidase activity"/>
    <property type="evidence" value="ECO:0007669"/>
    <property type="project" value="UniProtKB-KW"/>
</dbReference>
<dbReference type="SUPFAM" id="SSF56601">
    <property type="entry name" value="beta-lactamase/transpeptidase-like"/>
    <property type="match status" value="1"/>
</dbReference>
<feature type="domain" description="Glycosyl transferase family 51" evidence="10">
    <location>
        <begin position="59"/>
        <end position="235"/>
    </location>
</feature>
<comment type="catalytic activity">
    <reaction evidence="8">
        <text>[GlcNAc-(1-&gt;4)-Mur2Ac(oyl-L-Ala-gamma-D-Glu-L-Lys-D-Ala-D-Ala)](n)-di-trans,octa-cis-undecaprenyl diphosphate + beta-D-GlcNAc-(1-&gt;4)-Mur2Ac(oyl-L-Ala-gamma-D-Glu-L-Lys-D-Ala-D-Ala)-di-trans,octa-cis-undecaprenyl diphosphate = [GlcNAc-(1-&gt;4)-Mur2Ac(oyl-L-Ala-gamma-D-Glu-L-Lys-D-Ala-D-Ala)](n+1)-di-trans,octa-cis-undecaprenyl diphosphate + di-trans,octa-cis-undecaprenyl diphosphate + H(+)</text>
        <dbReference type="Rhea" id="RHEA:23708"/>
        <dbReference type="Rhea" id="RHEA-COMP:9602"/>
        <dbReference type="Rhea" id="RHEA-COMP:9603"/>
        <dbReference type="ChEBI" id="CHEBI:15378"/>
        <dbReference type="ChEBI" id="CHEBI:58405"/>
        <dbReference type="ChEBI" id="CHEBI:60033"/>
        <dbReference type="ChEBI" id="CHEBI:78435"/>
        <dbReference type="EC" id="2.4.99.28"/>
    </reaction>
</comment>
<dbReference type="InterPro" id="IPR012338">
    <property type="entry name" value="Beta-lactam/transpept-like"/>
</dbReference>
<keyword evidence="4" id="KW-0808">Transferase</keyword>
<evidence type="ECO:0000259" key="9">
    <source>
        <dbReference type="Pfam" id="PF00905"/>
    </source>
</evidence>
<evidence type="ECO:0000256" key="5">
    <source>
        <dbReference type="ARBA" id="ARBA00022801"/>
    </source>
</evidence>
<dbReference type="EC" id="2.4.99.28" evidence="7"/>
<feature type="domain" description="Penicillin-binding protein transpeptidase" evidence="9">
    <location>
        <begin position="334"/>
        <end position="570"/>
    </location>
</feature>
<dbReference type="InterPro" id="IPR036950">
    <property type="entry name" value="PBP_transglycosylase"/>
</dbReference>
<evidence type="ECO:0000256" key="4">
    <source>
        <dbReference type="ARBA" id="ARBA00022679"/>
    </source>
</evidence>
<dbReference type="GO" id="GO:0008658">
    <property type="term" value="F:penicillin binding"/>
    <property type="evidence" value="ECO:0007669"/>
    <property type="project" value="InterPro"/>
</dbReference>
<sequence length="614" mass="67980">MKRGRASHSLAIGLVLCGVFICTSIPVGATDVLGTSFTNARDLFWVNMEPGLRVLDCSGKLIGTVGAQYGAPISTEKVSKHFINALIAKEDKRFYEHSGIDFSTFFGIGYDLVMRQRSRGGSTLTMQVIKMVLLTRQERDDKLRRKIIELFNATTVEKYLSKENVLFLYINRAYFGKNVYGIRAASLFYFGKEPRRLTLKESAALVGLLPAPAKYNPIDHPDKSEEQARLVLNLMLEQGKISAQMLRSATKQKLSLSSVAQTPPQTKFFINHVASIVEDFKENYTGKTNIRGGTLTIKSTLDPVAQAVAEKSVVRHLSTTNIGGGPDQGALLAIRRDGSVLAMVGGRDFRENEFNQATKSQRQAGSTFKIFVYLDAFERGLTPDSEILIGDVSREYGHHVRNADGTYPQRIVLREGFINSVNTAAVRLAIGRVSNIVDIAEKMGMAPTFRRTSADRYGNLRPNLGVALGTEGVRLIDLVGAYNVIPNEGRYLRPHVIEQIRDTKGSIVYKKSLNPKPVIRQSFVTYMKDLLVGAVMRGTGRAASLGRYAGGKTGTTQEYRDAWFIGFDERLTTGVWLGNRDNSPMQGITGGNLPAKIWRNFMLECAKRRCANLP</sequence>
<evidence type="ECO:0000259" key="10">
    <source>
        <dbReference type="Pfam" id="PF00912"/>
    </source>
</evidence>
<name>A0A380TC41_9ZZZZ</name>
<keyword evidence="3" id="KW-0328">Glycosyltransferase</keyword>
<organism evidence="11">
    <name type="scientific">metagenome</name>
    <dbReference type="NCBI Taxonomy" id="256318"/>
    <lineage>
        <taxon>unclassified sequences</taxon>
        <taxon>metagenomes</taxon>
    </lineage>
</organism>